<sequence length="140" mass="15019">MSVTSIIFLGTFSSNRRGSGPAGVEDSTRLRDLSSASPEVVEVPTDCLAVRRTASSSPGHHWVTRLQQKSLPLVSLNNRAHKNAFLSSGWAATKLTLFSMTASPTLFVAENCKFCKFSATHNLGQKHGSCGYDSGFAVRA</sequence>
<evidence type="ECO:0000313" key="3">
    <source>
        <dbReference type="Proteomes" id="UP000326532"/>
    </source>
</evidence>
<gene>
    <name evidence="2" type="ORF">BDV34DRAFT_228398</name>
</gene>
<dbReference type="EMBL" id="ML735004">
    <property type="protein sequence ID" value="KAB8202458.1"/>
    <property type="molecule type" value="Genomic_DNA"/>
</dbReference>
<organism evidence="2 3">
    <name type="scientific">Aspergillus parasiticus</name>
    <dbReference type="NCBI Taxonomy" id="5067"/>
    <lineage>
        <taxon>Eukaryota</taxon>
        <taxon>Fungi</taxon>
        <taxon>Dikarya</taxon>
        <taxon>Ascomycota</taxon>
        <taxon>Pezizomycotina</taxon>
        <taxon>Eurotiomycetes</taxon>
        <taxon>Eurotiomycetidae</taxon>
        <taxon>Eurotiales</taxon>
        <taxon>Aspergillaceae</taxon>
        <taxon>Aspergillus</taxon>
        <taxon>Aspergillus subgen. Circumdati</taxon>
    </lineage>
</organism>
<dbReference type="VEuPathDB" id="FungiDB:BDV34DRAFT_228398"/>
<evidence type="ECO:0000313" key="2">
    <source>
        <dbReference type="EMBL" id="KAB8202458.1"/>
    </source>
</evidence>
<evidence type="ECO:0000256" key="1">
    <source>
        <dbReference type="SAM" id="MobiDB-lite"/>
    </source>
</evidence>
<dbReference type="AlphaFoldDB" id="A0A5N6DBQ5"/>
<reference evidence="2 3" key="1">
    <citation type="submission" date="2019-04" db="EMBL/GenBank/DDBJ databases">
        <title>Fungal friends and foes A comparative genomics study of 23 Aspergillus species from section Flavi.</title>
        <authorList>
            <consortium name="DOE Joint Genome Institute"/>
            <person name="Kjaerbolling I."/>
            <person name="Vesth T.C."/>
            <person name="Frisvad J.C."/>
            <person name="Nybo J.L."/>
            <person name="Theobald S."/>
            <person name="Kildgaard S."/>
            <person name="Petersen T.I."/>
            <person name="Kuo A."/>
            <person name="Sato A."/>
            <person name="Lyhne E.K."/>
            <person name="Kogle M.E."/>
            <person name="Wiebenga A."/>
            <person name="Kun R.S."/>
            <person name="Lubbers R.J."/>
            <person name="Makela M.R."/>
            <person name="Barry K."/>
            <person name="Chovatia M."/>
            <person name="Clum A."/>
            <person name="Daum C."/>
            <person name="Haridas S."/>
            <person name="He G."/>
            <person name="LaButti K."/>
            <person name="Lipzen A."/>
            <person name="Mondo S."/>
            <person name="Pangilinan J."/>
            <person name="Riley R."/>
            <person name="Salamov A."/>
            <person name="Simmons B.A."/>
            <person name="Magnuson J.K."/>
            <person name="Henrissat B."/>
            <person name="Mortensen U.H."/>
            <person name="Larsen T.O."/>
            <person name="De vries R.P."/>
            <person name="Grigoriev I.V."/>
            <person name="Machida M."/>
            <person name="Baker S.E."/>
            <person name="Andersen M.R."/>
        </authorList>
    </citation>
    <scope>NUCLEOTIDE SEQUENCE [LARGE SCALE GENOMIC DNA]</scope>
    <source>
        <strain evidence="2 3">CBS 117618</strain>
    </source>
</reference>
<name>A0A5N6DBQ5_ASPPA</name>
<dbReference type="Proteomes" id="UP000326532">
    <property type="component" value="Unassembled WGS sequence"/>
</dbReference>
<feature type="region of interest" description="Disordered" evidence="1">
    <location>
        <begin position="16"/>
        <end position="37"/>
    </location>
</feature>
<accession>A0A5N6DBQ5</accession>
<protein>
    <submittedName>
        <fullName evidence="2">Uncharacterized protein</fullName>
    </submittedName>
</protein>
<proteinExistence type="predicted"/>
<keyword evidence="3" id="KW-1185">Reference proteome</keyword>